<evidence type="ECO:0000313" key="1">
    <source>
        <dbReference type="EMBL" id="JAS95495.1"/>
    </source>
</evidence>
<gene>
    <name evidence="1" type="ORF">g.58814</name>
</gene>
<dbReference type="AlphaFoldDB" id="A0A1B6J8N4"/>
<feature type="non-terminal residue" evidence="1">
    <location>
        <position position="1"/>
    </location>
</feature>
<dbReference type="EMBL" id="GECU01012211">
    <property type="protein sequence ID" value="JAS95495.1"/>
    <property type="molecule type" value="Transcribed_RNA"/>
</dbReference>
<evidence type="ECO:0008006" key="2">
    <source>
        <dbReference type="Google" id="ProtNLM"/>
    </source>
</evidence>
<proteinExistence type="predicted"/>
<sequence>GDRAEAFADTMEDQFSPHTDVYDEDTCEMIENFLEEYQPDEDDLLPTVTTLEVQDHIRRLRPKKAPGPDSLGTSALKNLPAWVIVTITCIFNSCLRLAHFPTTYDFF</sequence>
<accession>A0A1B6J8N4</accession>
<protein>
    <recommendedName>
        <fullName evidence="2">Reverse transcriptase domain-containing protein</fullName>
    </recommendedName>
</protein>
<feature type="non-terminal residue" evidence="1">
    <location>
        <position position="107"/>
    </location>
</feature>
<reference evidence="1" key="1">
    <citation type="submission" date="2015-11" db="EMBL/GenBank/DDBJ databases">
        <title>De novo transcriptome assembly of four potential Pierce s Disease insect vectors from Arizona vineyards.</title>
        <authorList>
            <person name="Tassone E.E."/>
        </authorList>
    </citation>
    <scope>NUCLEOTIDE SEQUENCE</scope>
</reference>
<organism evidence="1">
    <name type="scientific">Homalodisca liturata</name>
    <dbReference type="NCBI Taxonomy" id="320908"/>
    <lineage>
        <taxon>Eukaryota</taxon>
        <taxon>Metazoa</taxon>
        <taxon>Ecdysozoa</taxon>
        <taxon>Arthropoda</taxon>
        <taxon>Hexapoda</taxon>
        <taxon>Insecta</taxon>
        <taxon>Pterygota</taxon>
        <taxon>Neoptera</taxon>
        <taxon>Paraneoptera</taxon>
        <taxon>Hemiptera</taxon>
        <taxon>Auchenorrhyncha</taxon>
        <taxon>Membracoidea</taxon>
        <taxon>Cicadellidae</taxon>
        <taxon>Cicadellinae</taxon>
        <taxon>Proconiini</taxon>
        <taxon>Homalodisca</taxon>
    </lineage>
</organism>
<name>A0A1B6J8N4_9HEMI</name>